<proteinExistence type="predicted"/>
<dbReference type="PANTHER" id="PTHR34563">
    <property type="entry name" value="BNACNNG33880D PROTEIN"/>
    <property type="match status" value="1"/>
</dbReference>
<dbReference type="PANTHER" id="PTHR34563:SF6">
    <property type="entry name" value="OS08G0416800 PROTEIN"/>
    <property type="match status" value="1"/>
</dbReference>
<dbReference type="OrthoDB" id="691078at2759"/>
<name>A0A6D2J510_9BRAS</name>
<accession>A0A6D2J510</accession>
<dbReference type="EMBL" id="CACVBM020001163">
    <property type="protein sequence ID" value="CAA7036565.1"/>
    <property type="molecule type" value="Genomic_DNA"/>
</dbReference>
<protein>
    <submittedName>
        <fullName evidence="1">Uncharacterized protein</fullName>
    </submittedName>
</protein>
<comment type="caution">
    <text evidence="1">The sequence shown here is derived from an EMBL/GenBank/DDBJ whole genome shotgun (WGS) entry which is preliminary data.</text>
</comment>
<reference evidence="1" key="1">
    <citation type="submission" date="2020-01" db="EMBL/GenBank/DDBJ databases">
        <authorList>
            <person name="Mishra B."/>
        </authorList>
    </citation>
    <scope>NUCLEOTIDE SEQUENCE [LARGE SCALE GENOMIC DNA]</scope>
</reference>
<evidence type="ECO:0000313" key="2">
    <source>
        <dbReference type="Proteomes" id="UP000467841"/>
    </source>
</evidence>
<sequence length="126" mass="14932">MRLVCQVLEKAYRFQSWISVEDENVTCFLGQYRCARLEEPRTSFLDKARGNLNVKENREKKMGLQFESLVETIKSKVGLLRKKKKKLYMKMDKSSSVRVEIRRKKTRDLIDKTLKVADRPGKRTLF</sequence>
<keyword evidence="2" id="KW-1185">Reference proteome</keyword>
<evidence type="ECO:0000313" key="1">
    <source>
        <dbReference type="EMBL" id="CAA7036565.1"/>
    </source>
</evidence>
<organism evidence="1 2">
    <name type="scientific">Microthlaspi erraticum</name>
    <dbReference type="NCBI Taxonomy" id="1685480"/>
    <lineage>
        <taxon>Eukaryota</taxon>
        <taxon>Viridiplantae</taxon>
        <taxon>Streptophyta</taxon>
        <taxon>Embryophyta</taxon>
        <taxon>Tracheophyta</taxon>
        <taxon>Spermatophyta</taxon>
        <taxon>Magnoliopsida</taxon>
        <taxon>eudicotyledons</taxon>
        <taxon>Gunneridae</taxon>
        <taxon>Pentapetalae</taxon>
        <taxon>rosids</taxon>
        <taxon>malvids</taxon>
        <taxon>Brassicales</taxon>
        <taxon>Brassicaceae</taxon>
        <taxon>Coluteocarpeae</taxon>
        <taxon>Microthlaspi</taxon>
    </lineage>
</organism>
<gene>
    <name evidence="1" type="ORF">MERR_LOCUS23800</name>
</gene>
<dbReference type="AlphaFoldDB" id="A0A6D2J510"/>
<dbReference type="Proteomes" id="UP000467841">
    <property type="component" value="Unassembled WGS sequence"/>
</dbReference>